<comment type="similarity">
    <text evidence="2">Belongs to the cytochrome P450 family.</text>
</comment>
<dbReference type="AlphaFoldDB" id="A0AAE1T676"/>
<keyword evidence="10 14" id="KW-0472">Membrane</keyword>
<feature type="binding site" description="axial binding residue" evidence="11">
    <location>
        <position position="485"/>
    </location>
    <ligand>
        <name>heme</name>
        <dbReference type="ChEBI" id="CHEBI:30413"/>
    </ligand>
    <ligandPart>
        <name>Fe</name>
        <dbReference type="ChEBI" id="CHEBI:18248"/>
    </ligandPart>
</feature>
<organism evidence="15 16">
    <name type="scientific">Sesamum angolense</name>
    <dbReference type="NCBI Taxonomy" id="2727404"/>
    <lineage>
        <taxon>Eukaryota</taxon>
        <taxon>Viridiplantae</taxon>
        <taxon>Streptophyta</taxon>
        <taxon>Embryophyta</taxon>
        <taxon>Tracheophyta</taxon>
        <taxon>Spermatophyta</taxon>
        <taxon>Magnoliopsida</taxon>
        <taxon>eudicotyledons</taxon>
        <taxon>Gunneridae</taxon>
        <taxon>Pentapetalae</taxon>
        <taxon>asterids</taxon>
        <taxon>lamiids</taxon>
        <taxon>Lamiales</taxon>
        <taxon>Pedaliaceae</taxon>
        <taxon>Sesamum</taxon>
    </lineage>
</organism>
<dbReference type="InterPro" id="IPR050665">
    <property type="entry name" value="Cytochrome_P450_Monooxygen"/>
</dbReference>
<keyword evidence="3 11" id="KW-0349">Heme</keyword>
<evidence type="ECO:0000313" key="15">
    <source>
        <dbReference type="EMBL" id="KAK4382918.1"/>
    </source>
</evidence>
<reference evidence="15" key="2">
    <citation type="journal article" date="2024" name="Plant">
        <title>Genomic evolution and insights into agronomic trait innovations of Sesamum species.</title>
        <authorList>
            <person name="Miao H."/>
            <person name="Wang L."/>
            <person name="Qu L."/>
            <person name="Liu H."/>
            <person name="Sun Y."/>
            <person name="Le M."/>
            <person name="Wang Q."/>
            <person name="Wei S."/>
            <person name="Zheng Y."/>
            <person name="Lin W."/>
            <person name="Duan Y."/>
            <person name="Cao H."/>
            <person name="Xiong S."/>
            <person name="Wang X."/>
            <person name="Wei L."/>
            <person name="Li C."/>
            <person name="Ma Q."/>
            <person name="Ju M."/>
            <person name="Zhao R."/>
            <person name="Li G."/>
            <person name="Mu C."/>
            <person name="Tian Q."/>
            <person name="Mei H."/>
            <person name="Zhang T."/>
            <person name="Gao T."/>
            <person name="Zhang H."/>
        </authorList>
    </citation>
    <scope>NUCLEOTIDE SEQUENCE</scope>
    <source>
        <strain evidence="15">K16</strain>
    </source>
</reference>
<keyword evidence="9" id="KW-0503">Monooxygenase</keyword>
<keyword evidence="8 11" id="KW-0408">Iron</keyword>
<evidence type="ECO:0000256" key="7">
    <source>
        <dbReference type="ARBA" id="ARBA00023002"/>
    </source>
</evidence>
<dbReference type="GO" id="GO:0016705">
    <property type="term" value="F:oxidoreductase activity, acting on paired donors, with incorporation or reduction of molecular oxygen"/>
    <property type="evidence" value="ECO:0007669"/>
    <property type="project" value="InterPro"/>
</dbReference>
<name>A0AAE1T676_9LAMI</name>
<evidence type="ECO:0000256" key="8">
    <source>
        <dbReference type="ARBA" id="ARBA00023004"/>
    </source>
</evidence>
<keyword evidence="16" id="KW-1185">Reference proteome</keyword>
<evidence type="ECO:0000256" key="10">
    <source>
        <dbReference type="ARBA" id="ARBA00023136"/>
    </source>
</evidence>
<dbReference type="GO" id="GO:0016020">
    <property type="term" value="C:membrane"/>
    <property type="evidence" value="ECO:0007669"/>
    <property type="project" value="UniProtKB-SubCell"/>
</dbReference>
<evidence type="ECO:0000256" key="1">
    <source>
        <dbReference type="ARBA" id="ARBA00004167"/>
    </source>
</evidence>
<comment type="subcellular location">
    <subcellularLocation>
        <location evidence="1">Membrane</location>
        <topology evidence="1">Single-pass membrane protein</topology>
    </subcellularLocation>
</comment>
<feature type="compositionally biased region" description="Polar residues" evidence="13">
    <location>
        <begin position="690"/>
        <end position="711"/>
    </location>
</feature>
<evidence type="ECO:0000256" key="13">
    <source>
        <dbReference type="SAM" id="MobiDB-lite"/>
    </source>
</evidence>
<accession>A0AAE1T676</accession>
<dbReference type="SUPFAM" id="SSF48264">
    <property type="entry name" value="Cytochrome P450"/>
    <property type="match status" value="1"/>
</dbReference>
<dbReference type="InterPro" id="IPR036396">
    <property type="entry name" value="Cyt_P450_sf"/>
</dbReference>
<dbReference type="PANTHER" id="PTHR24282:SF36">
    <property type="entry name" value="CYTOCHROME P450 714A1-RELATED"/>
    <property type="match status" value="1"/>
</dbReference>
<evidence type="ECO:0000256" key="3">
    <source>
        <dbReference type="ARBA" id="ARBA00022617"/>
    </source>
</evidence>
<reference evidence="15" key="1">
    <citation type="submission" date="2020-06" db="EMBL/GenBank/DDBJ databases">
        <authorList>
            <person name="Li T."/>
            <person name="Hu X."/>
            <person name="Zhang T."/>
            <person name="Song X."/>
            <person name="Zhang H."/>
            <person name="Dai N."/>
            <person name="Sheng W."/>
            <person name="Hou X."/>
            <person name="Wei L."/>
        </authorList>
    </citation>
    <scope>NUCLEOTIDE SEQUENCE</scope>
    <source>
        <strain evidence="15">K16</strain>
        <tissue evidence="15">Leaf</tissue>
    </source>
</reference>
<dbReference type="PRINTS" id="PR00385">
    <property type="entry name" value="P450"/>
</dbReference>
<dbReference type="GO" id="GO:0005506">
    <property type="term" value="F:iron ion binding"/>
    <property type="evidence" value="ECO:0007669"/>
    <property type="project" value="InterPro"/>
</dbReference>
<sequence length="818" mass="91008">MKAILLPLLVLVLAVLFLTNKHGLVVVVFVPGLPLLYLLEIVWVKPWRIRRKLQAQGIKGPKPWLLYGNVWEMQKIQESAKQKNSGKNDGDEFVAHDYTSTLFPYFEHWRRQYGPIYTYSTGNKQHLYVNHPELVKELNHCISSDLGKPSHITKRLAPMLGNGILRSNGHIWAQQRKIVAPEFFMDKVKGMVGLMVESAESLTKKWEGFIESQGGKMAEIKAEEDLRSVSGDVISKACFGSSYLKGKEIFSKLRTLQKAISKQRFLFGSHAFRYIDTDRAAKEEEDLEKEIEALIWEVVKERERECQEENKDLLQLILEGAITSEVGKDSSKRFIVDNCKNIYFAGHESTAVAASWCLMLLALHPQWQARIRDEIAQVCGDTSGGLDAESVNKLKTVTMVIKEVLRLYPPAAFVSREALQETQIGHIVVPKGVCLWTLIPTLHRDPDIWGPDVNEFNPERFANGIARACKLPQVYIPFGLGPRLCLGRNFALVQLKIVIALIISKFTLCLSPKYRHSPAYRMIVEPGQGLVQQKTIPSNLQHTFISLALSKVRSAADGETTGGSLPDLCSRAPTNIIIVEAPVIWRSTLRFIAESQFFSGRGSWVDKYHGKSEVLGHVEEVGSFQLRKKNSDKPRGFIDVSIRISEENEECGATYPGGKDMFRPTDRRGGTERTTEYGSLQLQRPRLPPNTLQQPGSNQPLLTTPNYSDQASLGGPNYHTPGGGGGHRPIYHRTRTPPPPLPPSNVGYVPTFFPRTDNLTQSIAAPPGHRPGHGFATGFGAEALAAGAMIFGDDFLSGFEFSGHLGDAGVSISTDPPL</sequence>
<dbReference type="GO" id="GO:0020037">
    <property type="term" value="F:heme binding"/>
    <property type="evidence" value="ECO:0007669"/>
    <property type="project" value="InterPro"/>
</dbReference>
<proteinExistence type="inferred from homology"/>
<dbReference type="InterPro" id="IPR002401">
    <property type="entry name" value="Cyt_P450_E_grp-I"/>
</dbReference>
<comment type="caution">
    <text evidence="15">The sequence shown here is derived from an EMBL/GenBank/DDBJ whole genome shotgun (WGS) entry which is preliminary data.</text>
</comment>
<keyword evidence="5 11" id="KW-0479">Metal-binding</keyword>
<evidence type="ECO:0000256" key="6">
    <source>
        <dbReference type="ARBA" id="ARBA00022989"/>
    </source>
</evidence>
<feature type="compositionally biased region" description="Basic and acidic residues" evidence="13">
    <location>
        <begin position="660"/>
        <end position="675"/>
    </location>
</feature>
<dbReference type="Pfam" id="PF00067">
    <property type="entry name" value="p450"/>
    <property type="match status" value="1"/>
</dbReference>
<evidence type="ECO:0000256" key="9">
    <source>
        <dbReference type="ARBA" id="ARBA00023033"/>
    </source>
</evidence>
<evidence type="ECO:0000256" key="2">
    <source>
        <dbReference type="ARBA" id="ARBA00010617"/>
    </source>
</evidence>
<dbReference type="PRINTS" id="PR00463">
    <property type="entry name" value="EP450I"/>
</dbReference>
<evidence type="ECO:0000313" key="16">
    <source>
        <dbReference type="Proteomes" id="UP001289374"/>
    </source>
</evidence>
<keyword evidence="7" id="KW-0560">Oxidoreductase</keyword>
<gene>
    <name evidence="15" type="ORF">Sango_2826500</name>
</gene>
<evidence type="ECO:0000256" key="4">
    <source>
        <dbReference type="ARBA" id="ARBA00022692"/>
    </source>
</evidence>
<feature type="region of interest" description="Disordered" evidence="13">
    <location>
        <begin position="651"/>
        <end position="730"/>
    </location>
</feature>
<dbReference type="Gene3D" id="1.10.630.10">
    <property type="entry name" value="Cytochrome P450"/>
    <property type="match status" value="1"/>
</dbReference>
<dbReference type="PANTHER" id="PTHR24282">
    <property type="entry name" value="CYTOCHROME P450 FAMILY MEMBER"/>
    <property type="match status" value="1"/>
</dbReference>
<protein>
    <submittedName>
        <fullName evidence="15">Cytochrome</fullName>
    </submittedName>
</protein>
<evidence type="ECO:0000256" key="14">
    <source>
        <dbReference type="SAM" id="Phobius"/>
    </source>
</evidence>
<dbReference type="InterPro" id="IPR017972">
    <property type="entry name" value="Cyt_P450_CS"/>
</dbReference>
<dbReference type="EMBL" id="JACGWL010000630">
    <property type="protein sequence ID" value="KAK4382918.1"/>
    <property type="molecule type" value="Genomic_DNA"/>
</dbReference>
<feature type="coiled-coil region" evidence="12">
    <location>
        <begin position="277"/>
        <end position="319"/>
    </location>
</feature>
<keyword evidence="4 14" id="KW-0812">Transmembrane</keyword>
<dbReference type="GO" id="GO:0004497">
    <property type="term" value="F:monooxygenase activity"/>
    <property type="evidence" value="ECO:0007669"/>
    <property type="project" value="UniProtKB-KW"/>
</dbReference>
<keyword evidence="6 14" id="KW-1133">Transmembrane helix</keyword>
<evidence type="ECO:0000256" key="12">
    <source>
        <dbReference type="SAM" id="Coils"/>
    </source>
</evidence>
<feature type="transmembrane region" description="Helical" evidence="14">
    <location>
        <begin position="24"/>
        <end position="44"/>
    </location>
</feature>
<dbReference type="InterPro" id="IPR001128">
    <property type="entry name" value="Cyt_P450"/>
</dbReference>
<evidence type="ECO:0000256" key="5">
    <source>
        <dbReference type="ARBA" id="ARBA00022723"/>
    </source>
</evidence>
<dbReference type="PROSITE" id="PS00086">
    <property type="entry name" value="CYTOCHROME_P450"/>
    <property type="match status" value="1"/>
</dbReference>
<dbReference type="Proteomes" id="UP001289374">
    <property type="component" value="Unassembled WGS sequence"/>
</dbReference>
<keyword evidence="12" id="KW-0175">Coiled coil</keyword>
<evidence type="ECO:0000256" key="11">
    <source>
        <dbReference type="PIRSR" id="PIRSR602401-1"/>
    </source>
</evidence>
<comment type="cofactor">
    <cofactor evidence="11">
        <name>heme</name>
        <dbReference type="ChEBI" id="CHEBI:30413"/>
    </cofactor>
</comment>